<dbReference type="Proteomes" id="UP000028926">
    <property type="component" value="Chromosome"/>
</dbReference>
<dbReference type="KEGG" id="paca:ID47_08795"/>
<evidence type="ECO:0000256" key="2">
    <source>
        <dbReference type="ARBA" id="ARBA00022670"/>
    </source>
</evidence>
<keyword evidence="6 9" id="KW-0224">Dipeptidase</keyword>
<dbReference type="HAMAP" id="MF_01924">
    <property type="entry name" value="A_A_dipeptidase"/>
    <property type="match status" value="1"/>
</dbReference>
<evidence type="ECO:0000313" key="10">
    <source>
        <dbReference type="EMBL" id="AIK96805.1"/>
    </source>
</evidence>
<evidence type="ECO:0000256" key="8">
    <source>
        <dbReference type="ARBA" id="ARBA00023316"/>
    </source>
</evidence>
<comment type="cofactor">
    <cofactor evidence="9">
        <name>Zn(2+)</name>
        <dbReference type="ChEBI" id="CHEBI:29105"/>
    </cofactor>
    <text evidence="9">Binds 1 zinc ion per subunit.</text>
</comment>
<evidence type="ECO:0000256" key="5">
    <source>
        <dbReference type="ARBA" id="ARBA00022833"/>
    </source>
</evidence>
<dbReference type="GO" id="GO:0071555">
    <property type="term" value="P:cell wall organization"/>
    <property type="evidence" value="ECO:0007669"/>
    <property type="project" value="UniProtKB-KW"/>
</dbReference>
<dbReference type="OrthoDB" id="9801430at2"/>
<evidence type="ECO:0000256" key="4">
    <source>
        <dbReference type="ARBA" id="ARBA00022801"/>
    </source>
</evidence>
<feature type="site" description="Transition state stabilizer" evidence="9">
    <location>
        <position position="67"/>
    </location>
</feature>
<dbReference type="AlphaFoldDB" id="A0A077B1J4"/>
<dbReference type="HOGENOM" id="CLU_060744_1_2_5"/>
<accession>A0A077B1J4</accession>
<feature type="active site" description="Proton donor/acceptor" evidence="9">
    <location>
        <position position="158"/>
    </location>
</feature>
<protein>
    <recommendedName>
        <fullName evidence="9">D-alanyl-D-alanine dipeptidase</fullName>
        <shortName evidence="9">D-Ala-D-Ala dipeptidase</shortName>
        <ecNumber evidence="9">3.4.13.22</ecNumber>
    </recommendedName>
</protein>
<dbReference type="NCBIfam" id="NF007557">
    <property type="entry name" value="PRK10178.1"/>
    <property type="match status" value="1"/>
</dbReference>
<feature type="binding site" evidence="9">
    <location>
        <position position="94"/>
    </location>
    <ligand>
        <name>Zn(2+)</name>
        <dbReference type="ChEBI" id="CHEBI:29105"/>
        <note>catalytic</note>
    </ligand>
</feature>
<evidence type="ECO:0000256" key="1">
    <source>
        <dbReference type="ARBA" id="ARBA00001362"/>
    </source>
</evidence>
<keyword evidence="3 9" id="KW-0479">Metal-binding</keyword>
<comment type="catalytic activity">
    <reaction evidence="1 9">
        <text>D-alanyl-D-alanine + H2O = 2 D-alanine</text>
        <dbReference type="Rhea" id="RHEA:20661"/>
        <dbReference type="ChEBI" id="CHEBI:15377"/>
        <dbReference type="ChEBI" id="CHEBI:57416"/>
        <dbReference type="ChEBI" id="CHEBI:57822"/>
        <dbReference type="EC" id="3.4.13.22"/>
    </reaction>
</comment>
<sequence length="176" mass="20388">MSLIEITEASHNIALDMRYATANNFTNQPIYDCNRCFLRPEALNLLEKAIELAAQQGLRFKIFDAHRPQYAQERLWAVCPNPDYIAPPERGSHHTRGIAIDLTLIDQNNQELDMGTPFDSFEVTSHHGTTQISAEAAHNRYKLLGIMMSAGWDLYINEWWHYQLFNPRQFDLIPNR</sequence>
<organism evidence="10 11">
    <name type="scientific">Candidatus Odyssella acanthamoebae</name>
    <dbReference type="NCBI Taxonomy" id="91604"/>
    <lineage>
        <taxon>Bacteria</taxon>
        <taxon>Pseudomonadati</taxon>
        <taxon>Pseudomonadota</taxon>
        <taxon>Alphaproteobacteria</taxon>
        <taxon>Holosporales</taxon>
        <taxon>Candidatus Paracaedibacteraceae</taxon>
        <taxon>Candidatus Odyssella</taxon>
    </lineage>
</organism>
<reference evidence="10 11" key="1">
    <citation type="submission" date="2014-07" db="EMBL/GenBank/DDBJ databases">
        <title>Comparative genomic insights into amoeba endosymbionts belonging to the families of Holosporaceae and Candidatus Midichloriaceae within Rickettsiales.</title>
        <authorList>
            <person name="Wang Z."/>
            <person name="Wu M."/>
        </authorList>
    </citation>
    <scope>NUCLEOTIDE SEQUENCE [LARGE SCALE GENOMIC DNA]</scope>
    <source>
        <strain evidence="10">PRA3</strain>
    </source>
</reference>
<name>A0A077B1J4_9PROT</name>
<comment type="similarity">
    <text evidence="9">Belongs to the peptidase M15D family.</text>
</comment>
<dbReference type="Pfam" id="PF01427">
    <property type="entry name" value="Peptidase_M15"/>
    <property type="match status" value="1"/>
</dbReference>
<dbReference type="InterPro" id="IPR000755">
    <property type="entry name" value="A_A_dipeptidase"/>
</dbReference>
<dbReference type="PANTHER" id="PTHR43126:SF1">
    <property type="entry name" value="D-ALANYL-D-ALANINE DIPEPTIDASE"/>
    <property type="match status" value="1"/>
</dbReference>
<dbReference type="RefSeq" id="WP_038465523.1">
    <property type="nucleotide sequence ID" value="NZ_CP008941.1"/>
</dbReference>
<gene>
    <name evidence="9" type="primary">ddpX</name>
    <name evidence="10" type="ORF">ID47_08795</name>
</gene>
<feature type="binding site" evidence="9">
    <location>
        <position position="101"/>
    </location>
    <ligand>
        <name>Zn(2+)</name>
        <dbReference type="ChEBI" id="CHEBI:29105"/>
        <note>catalytic</note>
    </ligand>
</feature>
<feature type="binding site" evidence="9">
    <location>
        <position position="161"/>
    </location>
    <ligand>
        <name>Zn(2+)</name>
        <dbReference type="ChEBI" id="CHEBI:29105"/>
        <note>catalytic</note>
    </ligand>
</feature>
<dbReference type="GO" id="GO:0008237">
    <property type="term" value="F:metallopeptidase activity"/>
    <property type="evidence" value="ECO:0007669"/>
    <property type="project" value="UniProtKB-KW"/>
</dbReference>
<evidence type="ECO:0000256" key="6">
    <source>
        <dbReference type="ARBA" id="ARBA00022997"/>
    </source>
</evidence>
<keyword evidence="11" id="KW-1185">Reference proteome</keyword>
<dbReference type="GO" id="GO:0160237">
    <property type="term" value="F:D-Ala-D-Ala dipeptidase activity"/>
    <property type="evidence" value="ECO:0007669"/>
    <property type="project" value="UniProtKB-EC"/>
</dbReference>
<dbReference type="PIRSF" id="PIRSF026671">
    <property type="entry name" value="AA_dipeptidase"/>
    <property type="match status" value="1"/>
</dbReference>
<dbReference type="PANTHER" id="PTHR43126">
    <property type="entry name" value="D-ALANYL-D-ALANINE DIPEPTIDASE"/>
    <property type="match status" value="1"/>
</dbReference>
<dbReference type="EC" id="3.4.13.22" evidence="9"/>
<keyword evidence="5 9" id="KW-0862">Zinc</keyword>
<evidence type="ECO:0000313" key="11">
    <source>
        <dbReference type="Proteomes" id="UP000028926"/>
    </source>
</evidence>
<keyword evidence="4 9" id="KW-0378">Hydrolase</keyword>
<keyword evidence="7 9" id="KW-0482">Metalloprotease</keyword>
<dbReference type="eggNOG" id="COG2173">
    <property type="taxonomic scope" value="Bacteria"/>
</dbReference>
<dbReference type="InterPro" id="IPR009045">
    <property type="entry name" value="Zn_M74/Hedgehog-like"/>
</dbReference>
<comment type="function">
    <text evidence="9">Catalyzes hydrolysis of the D-alanyl-D-alanine dipeptide.</text>
</comment>
<dbReference type="SUPFAM" id="SSF55166">
    <property type="entry name" value="Hedgehog/DD-peptidase"/>
    <property type="match status" value="1"/>
</dbReference>
<dbReference type="GO" id="GO:0006508">
    <property type="term" value="P:proteolysis"/>
    <property type="evidence" value="ECO:0007669"/>
    <property type="project" value="UniProtKB-KW"/>
</dbReference>
<dbReference type="Gene3D" id="3.30.1380.10">
    <property type="match status" value="1"/>
</dbReference>
<dbReference type="GO" id="GO:0008270">
    <property type="term" value="F:zinc ion binding"/>
    <property type="evidence" value="ECO:0007669"/>
    <property type="project" value="UniProtKB-UniRule"/>
</dbReference>
<dbReference type="STRING" id="91604.ID47_08795"/>
<dbReference type="EMBL" id="CP008941">
    <property type="protein sequence ID" value="AIK96805.1"/>
    <property type="molecule type" value="Genomic_DNA"/>
</dbReference>
<evidence type="ECO:0000256" key="3">
    <source>
        <dbReference type="ARBA" id="ARBA00022723"/>
    </source>
</evidence>
<keyword evidence="2 9" id="KW-0645">Protease</keyword>
<evidence type="ECO:0000256" key="9">
    <source>
        <dbReference type="HAMAP-Rule" id="MF_01924"/>
    </source>
</evidence>
<evidence type="ECO:0000256" key="7">
    <source>
        <dbReference type="ARBA" id="ARBA00023049"/>
    </source>
</evidence>
<dbReference type="CDD" id="cd14840">
    <property type="entry name" value="D-Ala-D-Ala_dipeptidase_Aad"/>
    <property type="match status" value="1"/>
</dbReference>
<proteinExistence type="inferred from homology"/>
<keyword evidence="8" id="KW-0961">Cell wall biogenesis/degradation</keyword>